<accession>A0A5N6N2R3</accession>
<gene>
    <name evidence="1" type="ORF">E3N88_24545</name>
</gene>
<organism evidence="1 2">
    <name type="scientific">Mikania micrantha</name>
    <name type="common">bitter vine</name>
    <dbReference type="NCBI Taxonomy" id="192012"/>
    <lineage>
        <taxon>Eukaryota</taxon>
        <taxon>Viridiplantae</taxon>
        <taxon>Streptophyta</taxon>
        <taxon>Embryophyta</taxon>
        <taxon>Tracheophyta</taxon>
        <taxon>Spermatophyta</taxon>
        <taxon>Magnoliopsida</taxon>
        <taxon>eudicotyledons</taxon>
        <taxon>Gunneridae</taxon>
        <taxon>Pentapetalae</taxon>
        <taxon>asterids</taxon>
        <taxon>campanulids</taxon>
        <taxon>Asterales</taxon>
        <taxon>Asteraceae</taxon>
        <taxon>Asteroideae</taxon>
        <taxon>Heliantheae alliance</taxon>
        <taxon>Eupatorieae</taxon>
        <taxon>Mikania</taxon>
    </lineage>
</organism>
<evidence type="ECO:0000313" key="1">
    <source>
        <dbReference type="EMBL" id="KAD4384377.1"/>
    </source>
</evidence>
<comment type="caution">
    <text evidence="1">The sequence shown here is derived from an EMBL/GenBank/DDBJ whole genome shotgun (WGS) entry which is preliminary data.</text>
</comment>
<name>A0A5N6N2R3_9ASTR</name>
<dbReference type="Proteomes" id="UP000326396">
    <property type="component" value="Linkage Group LG3"/>
</dbReference>
<reference evidence="1 2" key="1">
    <citation type="submission" date="2019-05" db="EMBL/GenBank/DDBJ databases">
        <title>Mikania micrantha, genome provides insights into the molecular mechanism of rapid growth.</title>
        <authorList>
            <person name="Liu B."/>
        </authorList>
    </citation>
    <scope>NUCLEOTIDE SEQUENCE [LARGE SCALE GENOMIC DNA]</scope>
    <source>
        <strain evidence="1">NLD-2019</strain>
        <tissue evidence="1">Leaf</tissue>
    </source>
</reference>
<keyword evidence="2" id="KW-1185">Reference proteome</keyword>
<dbReference type="EMBL" id="SZYD01000013">
    <property type="protein sequence ID" value="KAD4384377.1"/>
    <property type="molecule type" value="Genomic_DNA"/>
</dbReference>
<sequence length="122" mass="13662">MLGTTSANEAFEKVASYGLVPNMILHLMRDYKIGVAKGTNILFLWTAASSSAASRNSKKLVNRSFHLSKFNFNFVKMFEKENETPSKQKIKRLNISVTIARPDFSNVKQTGNIKAKAFDLSN</sequence>
<dbReference type="OrthoDB" id="8904098at2759"/>
<evidence type="ECO:0000313" key="2">
    <source>
        <dbReference type="Proteomes" id="UP000326396"/>
    </source>
</evidence>
<proteinExistence type="predicted"/>
<protein>
    <submittedName>
        <fullName evidence="1">Uncharacterized protein</fullName>
    </submittedName>
</protein>
<dbReference type="AlphaFoldDB" id="A0A5N6N2R3"/>